<protein>
    <submittedName>
        <fullName evidence="11">Laccase domain-containing protein</fullName>
    </submittedName>
</protein>
<dbReference type="SUPFAM" id="SSF64438">
    <property type="entry name" value="CNF1/YfiH-like putative cysteine hydrolases"/>
    <property type="match status" value="1"/>
</dbReference>
<evidence type="ECO:0000256" key="6">
    <source>
        <dbReference type="ARBA" id="ARBA00022801"/>
    </source>
</evidence>
<keyword evidence="6" id="KW-0378">Hydrolase</keyword>
<comment type="similarity">
    <text evidence="3">Belongs to the purine nucleoside phosphorylase YfiH/LACC1 family.</text>
</comment>
<dbReference type="EMBL" id="PPCX01000011">
    <property type="protein sequence ID" value="PQL11601.1"/>
    <property type="molecule type" value="Genomic_DNA"/>
</dbReference>
<evidence type="ECO:0000256" key="1">
    <source>
        <dbReference type="ARBA" id="ARBA00000553"/>
    </source>
</evidence>
<dbReference type="Pfam" id="PF02578">
    <property type="entry name" value="Cu-oxidase_4"/>
    <property type="match status" value="1"/>
</dbReference>
<dbReference type="CDD" id="cd16833">
    <property type="entry name" value="YfiH"/>
    <property type="match status" value="1"/>
</dbReference>
<comment type="catalytic activity">
    <reaction evidence="9">
        <text>adenosine + phosphate = alpha-D-ribose 1-phosphate + adenine</text>
        <dbReference type="Rhea" id="RHEA:27642"/>
        <dbReference type="ChEBI" id="CHEBI:16335"/>
        <dbReference type="ChEBI" id="CHEBI:16708"/>
        <dbReference type="ChEBI" id="CHEBI:43474"/>
        <dbReference type="ChEBI" id="CHEBI:57720"/>
        <dbReference type="EC" id="2.4.2.1"/>
    </reaction>
    <physiologicalReaction direction="left-to-right" evidence="9">
        <dbReference type="Rhea" id="RHEA:27643"/>
    </physiologicalReaction>
</comment>
<evidence type="ECO:0000256" key="7">
    <source>
        <dbReference type="ARBA" id="ARBA00022833"/>
    </source>
</evidence>
<dbReference type="InterPro" id="IPR003730">
    <property type="entry name" value="Cu_polyphenol_OxRdtase"/>
</dbReference>
<evidence type="ECO:0000256" key="8">
    <source>
        <dbReference type="ARBA" id="ARBA00047989"/>
    </source>
</evidence>
<evidence type="ECO:0000256" key="10">
    <source>
        <dbReference type="ARBA" id="ARBA00049893"/>
    </source>
</evidence>
<comment type="catalytic activity">
    <reaction evidence="8">
        <text>adenosine + H2O + H(+) = inosine + NH4(+)</text>
        <dbReference type="Rhea" id="RHEA:24408"/>
        <dbReference type="ChEBI" id="CHEBI:15377"/>
        <dbReference type="ChEBI" id="CHEBI:15378"/>
        <dbReference type="ChEBI" id="CHEBI:16335"/>
        <dbReference type="ChEBI" id="CHEBI:17596"/>
        <dbReference type="ChEBI" id="CHEBI:28938"/>
        <dbReference type="EC" id="3.5.4.4"/>
    </reaction>
    <physiologicalReaction direction="left-to-right" evidence="8">
        <dbReference type="Rhea" id="RHEA:24409"/>
    </physiologicalReaction>
</comment>
<name>A0ABX5BXB4_9FIRM</name>
<comment type="catalytic activity">
    <reaction evidence="10">
        <text>S-methyl-5'-thioadenosine + phosphate = 5-(methylsulfanyl)-alpha-D-ribose 1-phosphate + adenine</text>
        <dbReference type="Rhea" id="RHEA:11852"/>
        <dbReference type="ChEBI" id="CHEBI:16708"/>
        <dbReference type="ChEBI" id="CHEBI:17509"/>
        <dbReference type="ChEBI" id="CHEBI:43474"/>
        <dbReference type="ChEBI" id="CHEBI:58533"/>
        <dbReference type="EC" id="2.4.2.28"/>
    </reaction>
    <physiologicalReaction direction="left-to-right" evidence="10">
        <dbReference type="Rhea" id="RHEA:11853"/>
    </physiologicalReaction>
</comment>
<dbReference type="InterPro" id="IPR038371">
    <property type="entry name" value="Cu_polyphenol_OxRdtase_sf"/>
</dbReference>
<evidence type="ECO:0000256" key="3">
    <source>
        <dbReference type="ARBA" id="ARBA00007353"/>
    </source>
</evidence>
<organism evidence="11 12">
    <name type="scientific">Veillonella rogosae JCM 15642</name>
    <dbReference type="NCBI Taxonomy" id="1298595"/>
    <lineage>
        <taxon>Bacteria</taxon>
        <taxon>Bacillati</taxon>
        <taxon>Bacillota</taxon>
        <taxon>Negativicutes</taxon>
        <taxon>Veillonellales</taxon>
        <taxon>Veillonellaceae</taxon>
        <taxon>Veillonella</taxon>
    </lineage>
</organism>
<evidence type="ECO:0000313" key="12">
    <source>
        <dbReference type="Proteomes" id="UP000238774"/>
    </source>
</evidence>
<evidence type="ECO:0000256" key="2">
    <source>
        <dbReference type="ARBA" id="ARBA00003215"/>
    </source>
</evidence>
<keyword evidence="7" id="KW-0862">Zinc</keyword>
<keyword evidence="4" id="KW-0808">Transferase</keyword>
<evidence type="ECO:0000256" key="9">
    <source>
        <dbReference type="ARBA" id="ARBA00048968"/>
    </source>
</evidence>
<keyword evidence="5" id="KW-0479">Metal-binding</keyword>
<dbReference type="Gene3D" id="3.60.140.10">
    <property type="entry name" value="CNF1/YfiH-like putative cysteine hydrolases"/>
    <property type="match status" value="1"/>
</dbReference>
<dbReference type="InterPro" id="IPR011324">
    <property type="entry name" value="Cytotoxic_necrot_fac-like_cat"/>
</dbReference>
<dbReference type="Proteomes" id="UP000238774">
    <property type="component" value="Unassembled WGS sequence"/>
</dbReference>
<accession>A0ABX5BXB4</accession>
<evidence type="ECO:0000313" key="11">
    <source>
        <dbReference type="EMBL" id="PQL11601.1"/>
    </source>
</evidence>
<reference evidence="11 12" key="1">
    <citation type="submission" date="2018-01" db="EMBL/GenBank/DDBJ databases">
        <title>Draft genome sequences of clinical isolates and type strains of oral Veillonella including Veillonella infantum sp., nov.</title>
        <authorList>
            <person name="Mashima I."/>
            <person name="Liao Y.-C."/>
            <person name="Sabharwal A."/>
            <person name="Haase E.M."/>
            <person name="Nakazawa F."/>
            <person name="Scannapieco F.A."/>
        </authorList>
    </citation>
    <scope>NUCLEOTIDE SEQUENCE [LARGE SCALE GENOMIC DNA]</scope>
    <source>
        <strain evidence="11 12">JCM 15642</strain>
    </source>
</reference>
<dbReference type="PANTHER" id="PTHR30616:SF2">
    <property type="entry name" value="PURINE NUCLEOSIDE PHOSPHORYLASE LACC1"/>
    <property type="match status" value="1"/>
</dbReference>
<proteinExistence type="inferred from homology"/>
<comment type="caution">
    <text evidence="11">The sequence shown here is derived from an EMBL/GenBank/DDBJ whole genome shotgun (WGS) entry which is preliminary data.</text>
</comment>
<dbReference type="PANTHER" id="PTHR30616">
    <property type="entry name" value="UNCHARACTERIZED PROTEIN YFIH"/>
    <property type="match status" value="1"/>
</dbReference>
<dbReference type="RefSeq" id="WP_105081897.1">
    <property type="nucleotide sequence ID" value="NZ_PPCX01000011.1"/>
</dbReference>
<gene>
    <name evidence="11" type="ORF">VRHSUH09_08090</name>
</gene>
<comment type="catalytic activity">
    <reaction evidence="1">
        <text>inosine + phosphate = alpha-D-ribose 1-phosphate + hypoxanthine</text>
        <dbReference type="Rhea" id="RHEA:27646"/>
        <dbReference type="ChEBI" id="CHEBI:17368"/>
        <dbReference type="ChEBI" id="CHEBI:17596"/>
        <dbReference type="ChEBI" id="CHEBI:43474"/>
        <dbReference type="ChEBI" id="CHEBI:57720"/>
        <dbReference type="EC" id="2.4.2.1"/>
    </reaction>
    <physiologicalReaction direction="left-to-right" evidence="1">
        <dbReference type="Rhea" id="RHEA:27647"/>
    </physiologicalReaction>
</comment>
<evidence type="ECO:0000256" key="4">
    <source>
        <dbReference type="ARBA" id="ARBA00022679"/>
    </source>
</evidence>
<sequence>MNESEKRIDVKGPHGTWSYEAPKWAEQFPIVMGDTYRHGGVSKAPYESLNLAFHVGDEAQNVRANRAVVADHLGVDPTRISCGNQVHGLKAVEITENLVGAGALGEDTAIADCDAVFTRLPNVPLFLFTADCVGVGIYDAKHHAIATVHAGWRGAIGHLPVLTIEAMKETYGTEFKDCYVYLGPSIGPESFEVDVELGKRFELAWRGMTERNAADVVNYPGDKLDKAYINLWNFIAEGLIVNGVPREHIAIGGTDSVTESDCYSYRREAGTTGRMALFGMLQERQ</sequence>
<comment type="function">
    <text evidence="2">Purine nucleoside enzyme that catalyzes the phosphorolysis of adenosine and inosine nucleosides, yielding D-ribose 1-phosphate and the respective free bases, adenine and hypoxanthine. Also catalyzes the phosphorolysis of S-methyl-5'-thioadenosine into adenine and S-methyl-5-thio-alpha-D-ribose 1-phosphate. Also has adenosine deaminase activity.</text>
</comment>
<evidence type="ECO:0000256" key="5">
    <source>
        <dbReference type="ARBA" id="ARBA00022723"/>
    </source>
</evidence>
<keyword evidence="12" id="KW-1185">Reference proteome</keyword>